<reference evidence="14" key="2">
    <citation type="journal article" date="2016" name="Int. J. Syst. Evol. Microbiol.">
        <title>Complete genome sequence and cell structure of Limnochorda pilosa, a Gram-negative spore-former within the phylum Firmicutes.</title>
        <authorList>
            <person name="Watanabe M."/>
            <person name="Kojima H."/>
            <person name="Fukui M."/>
        </authorList>
    </citation>
    <scope>NUCLEOTIDE SEQUENCE [LARGE SCALE GENOMIC DNA]</scope>
    <source>
        <strain evidence="14">HC45</strain>
    </source>
</reference>
<dbReference type="InterPro" id="IPR023214">
    <property type="entry name" value="HAD_sf"/>
</dbReference>
<dbReference type="Gene3D" id="3.40.1110.10">
    <property type="entry name" value="Calcium-transporting ATPase, cytoplasmic domain N"/>
    <property type="match status" value="1"/>
</dbReference>
<dbReference type="InterPro" id="IPR036412">
    <property type="entry name" value="HAD-like_sf"/>
</dbReference>
<feature type="transmembrane region" description="Helical" evidence="11">
    <location>
        <begin position="80"/>
        <end position="105"/>
    </location>
</feature>
<evidence type="ECO:0000256" key="10">
    <source>
        <dbReference type="ARBA" id="ARBA00049338"/>
    </source>
</evidence>
<dbReference type="NCBIfam" id="TIGR01525">
    <property type="entry name" value="ATPase-IB_hvy"/>
    <property type="match status" value="1"/>
</dbReference>
<dbReference type="Proteomes" id="UP000065807">
    <property type="component" value="Chromosome"/>
</dbReference>
<dbReference type="PANTHER" id="PTHR48085">
    <property type="entry name" value="CADMIUM/ZINC-TRANSPORTING ATPASE HMA2-RELATED"/>
    <property type="match status" value="1"/>
</dbReference>
<dbReference type="InterPro" id="IPR044492">
    <property type="entry name" value="P_typ_ATPase_HD_dom"/>
</dbReference>
<dbReference type="GO" id="GO:0005524">
    <property type="term" value="F:ATP binding"/>
    <property type="evidence" value="ECO:0007669"/>
    <property type="project" value="UniProtKB-UniRule"/>
</dbReference>
<feature type="transmembrane region" description="Helical" evidence="11">
    <location>
        <begin position="246"/>
        <end position="265"/>
    </location>
</feature>
<dbReference type="EC" id="7.2.2.21" evidence="9"/>
<dbReference type="SFLD" id="SFLDG00002">
    <property type="entry name" value="C1.7:_P-type_atpase_like"/>
    <property type="match status" value="1"/>
</dbReference>
<evidence type="ECO:0000256" key="7">
    <source>
        <dbReference type="ARBA" id="ARBA00022989"/>
    </source>
</evidence>
<dbReference type="KEGG" id="lpil:LIP_3384"/>
<dbReference type="NCBIfam" id="TIGR01494">
    <property type="entry name" value="ATPase_P-type"/>
    <property type="match status" value="1"/>
</dbReference>
<comment type="subcellular location">
    <subcellularLocation>
        <location evidence="1">Cell membrane</location>
        <topology evidence="1">Multi-pass membrane protein</topology>
    </subcellularLocation>
</comment>
<dbReference type="STRING" id="1555112.LIP_3384"/>
<evidence type="ECO:0000256" key="2">
    <source>
        <dbReference type="ARBA" id="ARBA00006024"/>
    </source>
</evidence>
<dbReference type="Pfam" id="PF00702">
    <property type="entry name" value="Hydrolase"/>
    <property type="match status" value="1"/>
</dbReference>
<evidence type="ECO:0000256" key="9">
    <source>
        <dbReference type="ARBA" id="ARBA00039103"/>
    </source>
</evidence>
<evidence type="ECO:0000256" key="1">
    <source>
        <dbReference type="ARBA" id="ARBA00004651"/>
    </source>
</evidence>
<evidence type="ECO:0000259" key="12">
    <source>
        <dbReference type="Pfam" id="PF00122"/>
    </source>
</evidence>
<keyword evidence="5 11" id="KW-0479">Metal-binding</keyword>
<dbReference type="AlphaFoldDB" id="A0A0K2SQ30"/>
<dbReference type="GO" id="GO:0046872">
    <property type="term" value="F:metal ion binding"/>
    <property type="evidence" value="ECO:0007669"/>
    <property type="project" value="UniProtKB-KW"/>
</dbReference>
<dbReference type="PROSITE" id="PS00154">
    <property type="entry name" value="ATPASE_E1_E2"/>
    <property type="match status" value="1"/>
</dbReference>
<feature type="transmembrane region" description="Helical" evidence="11">
    <location>
        <begin position="271"/>
        <end position="300"/>
    </location>
</feature>
<dbReference type="Gene3D" id="3.40.50.1000">
    <property type="entry name" value="HAD superfamily/HAD-like"/>
    <property type="match status" value="1"/>
</dbReference>
<dbReference type="EMBL" id="AP014924">
    <property type="protein sequence ID" value="BAS29196.1"/>
    <property type="molecule type" value="Genomic_DNA"/>
</dbReference>
<keyword evidence="14" id="KW-1185">Reference proteome</keyword>
<dbReference type="GO" id="GO:0008551">
    <property type="term" value="F:P-type cadmium transporter activity"/>
    <property type="evidence" value="ECO:0007669"/>
    <property type="project" value="UniProtKB-EC"/>
</dbReference>
<dbReference type="InterPro" id="IPR027256">
    <property type="entry name" value="P-typ_ATPase_IB"/>
</dbReference>
<gene>
    <name evidence="13" type="ORF">LIP_3384</name>
</gene>
<keyword evidence="11" id="KW-1003">Cell membrane</keyword>
<evidence type="ECO:0000256" key="8">
    <source>
        <dbReference type="ARBA" id="ARBA00023136"/>
    </source>
</evidence>
<proteinExistence type="inferred from homology"/>
<keyword evidence="8 11" id="KW-0472">Membrane</keyword>
<sequence length="631" mass="65666">MHAEEAGFEGAWHQFPPMRNAAVAALIVAVAWGLERSGAPAWLASVAYLVAVLVGARFWAREGWEELREEREAGIDALMAAATLGAILLGQWLEGALLVVIYAAAEALEEFTYARTRHAIRSLLDLAPPTASRLQDGREEEVPAAALVPGDEIVVRPGERVPTDAVVVDGRSSLVEAAVTGESVPVDKGPGDRLFAGTVNTTGALTARVTVGFADNTLSRMIHLVEEAQEVKSRAQRWIDRFGRRYSPGVLATAILLLIVPPLFGAPFATWAYRAVVLLVAAAPCALVMSTPVATAAAITRAGRRGVLVKGGIHLEQLTRVRVVAFDKTGTLTRGRPQVTDLVPADGVTATELLGLAAAVERWSEHPLARAVVERAEAEGVPIPAAQAFEALVGAGARARLDGAVVRVGSAALLESEGLQGPPRLSAAVHELQAEGKTVVLVTQDSDVIGAVAFRDEPRSEAREAVDRLHALGLRVVMLTGDQAATALALGRALGVDEVHAGLRPEEKVAALRDLEARLGPVAMAGDGVNDAPAVAAATVGIAMGLAGSDAAVEAADVALMGDDPRGVVTALEVARRARRISLQNLAFSILILVVLVPSAVLGALGIAAAVVAHEVSELLAVANGLRAARA</sequence>
<dbReference type="InterPro" id="IPR051014">
    <property type="entry name" value="Cation_Transport_ATPase_IB"/>
</dbReference>
<comment type="similarity">
    <text evidence="2 11">Belongs to the cation transport ATPase (P-type) (TC 3.A.3) family. Type IB subfamily.</text>
</comment>
<evidence type="ECO:0000256" key="4">
    <source>
        <dbReference type="ARBA" id="ARBA00022692"/>
    </source>
</evidence>
<dbReference type="OrthoDB" id="9760364at2"/>
<dbReference type="PRINTS" id="PR00119">
    <property type="entry name" value="CATATPASE"/>
</dbReference>
<organism evidence="13 14">
    <name type="scientific">Limnochorda pilosa</name>
    <dbReference type="NCBI Taxonomy" id="1555112"/>
    <lineage>
        <taxon>Bacteria</taxon>
        <taxon>Bacillati</taxon>
        <taxon>Bacillota</taxon>
        <taxon>Limnochordia</taxon>
        <taxon>Limnochordales</taxon>
        <taxon>Limnochordaceae</taxon>
        <taxon>Limnochorda</taxon>
    </lineage>
</organism>
<evidence type="ECO:0000313" key="13">
    <source>
        <dbReference type="EMBL" id="BAS29196.1"/>
    </source>
</evidence>
<keyword evidence="6" id="KW-1278">Translocase</keyword>
<feature type="transmembrane region" description="Helical" evidence="11">
    <location>
        <begin position="586"/>
        <end position="612"/>
    </location>
</feature>
<evidence type="ECO:0000256" key="3">
    <source>
        <dbReference type="ARBA" id="ARBA00022539"/>
    </source>
</evidence>
<dbReference type="RefSeq" id="WP_068140646.1">
    <property type="nucleotide sequence ID" value="NZ_AP014924.1"/>
</dbReference>
<keyword evidence="11" id="KW-0547">Nucleotide-binding</keyword>
<reference evidence="14" key="1">
    <citation type="submission" date="2015-07" db="EMBL/GenBank/DDBJ databases">
        <title>Complete genome sequence and phylogenetic analysis of Limnochorda pilosa.</title>
        <authorList>
            <person name="Watanabe M."/>
            <person name="Kojima H."/>
            <person name="Fukui M."/>
        </authorList>
    </citation>
    <scope>NUCLEOTIDE SEQUENCE [LARGE SCALE GENOMIC DNA]</scope>
    <source>
        <strain evidence="14">HC45</strain>
    </source>
</reference>
<keyword evidence="7 11" id="KW-1133">Transmembrane helix</keyword>
<dbReference type="SUPFAM" id="SSF81653">
    <property type="entry name" value="Calcium ATPase, transduction domain A"/>
    <property type="match status" value="1"/>
</dbReference>
<keyword evidence="11" id="KW-0067">ATP-binding</keyword>
<evidence type="ECO:0000256" key="11">
    <source>
        <dbReference type="RuleBase" id="RU362081"/>
    </source>
</evidence>
<dbReference type="NCBIfam" id="TIGR01512">
    <property type="entry name" value="ATPase-IB2_Cd"/>
    <property type="match status" value="1"/>
</dbReference>
<evidence type="ECO:0000256" key="5">
    <source>
        <dbReference type="ARBA" id="ARBA00022723"/>
    </source>
</evidence>
<dbReference type="SFLD" id="SFLDF00027">
    <property type="entry name" value="p-type_atpase"/>
    <property type="match status" value="1"/>
</dbReference>
<keyword evidence="4 11" id="KW-0812">Transmembrane</keyword>
<feature type="transmembrane region" description="Helical" evidence="11">
    <location>
        <begin position="41"/>
        <end position="60"/>
    </location>
</feature>
<dbReference type="InterPro" id="IPR023298">
    <property type="entry name" value="ATPase_P-typ_TM_dom_sf"/>
</dbReference>
<dbReference type="InterPro" id="IPR001757">
    <property type="entry name" value="P_typ_ATPase"/>
</dbReference>
<dbReference type="InterPro" id="IPR008250">
    <property type="entry name" value="ATPase_P-typ_transduc_dom_A_sf"/>
</dbReference>
<dbReference type="GO" id="GO:0016887">
    <property type="term" value="F:ATP hydrolysis activity"/>
    <property type="evidence" value="ECO:0007669"/>
    <property type="project" value="InterPro"/>
</dbReference>
<dbReference type="FunFam" id="2.70.150.10:FF:000002">
    <property type="entry name" value="Copper-transporting ATPase 1, putative"/>
    <property type="match status" value="1"/>
</dbReference>
<dbReference type="Pfam" id="PF00122">
    <property type="entry name" value="E1-E2_ATPase"/>
    <property type="match status" value="1"/>
</dbReference>
<feature type="transmembrane region" description="Helical" evidence="11">
    <location>
        <begin position="17"/>
        <end position="34"/>
    </location>
</feature>
<dbReference type="InterPro" id="IPR059000">
    <property type="entry name" value="ATPase_P-type_domA"/>
</dbReference>
<comment type="catalytic activity">
    <reaction evidence="10">
        <text>Cd(2+)(in) + ATP + H2O = Cd(2+)(out) + ADP + phosphate + H(+)</text>
        <dbReference type="Rhea" id="RHEA:12132"/>
        <dbReference type="ChEBI" id="CHEBI:15377"/>
        <dbReference type="ChEBI" id="CHEBI:15378"/>
        <dbReference type="ChEBI" id="CHEBI:30616"/>
        <dbReference type="ChEBI" id="CHEBI:43474"/>
        <dbReference type="ChEBI" id="CHEBI:48775"/>
        <dbReference type="ChEBI" id="CHEBI:456216"/>
        <dbReference type="EC" id="7.2.2.21"/>
    </reaction>
</comment>
<evidence type="ECO:0000313" key="14">
    <source>
        <dbReference type="Proteomes" id="UP000065807"/>
    </source>
</evidence>
<name>A0A0K2SQ30_LIMPI</name>
<dbReference type="PRINTS" id="PR00941">
    <property type="entry name" value="CDATPASE"/>
</dbReference>
<dbReference type="PANTHER" id="PTHR48085:SF5">
    <property type="entry name" value="CADMIUM_ZINC-TRANSPORTING ATPASE HMA4-RELATED"/>
    <property type="match status" value="1"/>
</dbReference>
<dbReference type="SUPFAM" id="SSF81665">
    <property type="entry name" value="Calcium ATPase, transmembrane domain M"/>
    <property type="match status" value="1"/>
</dbReference>
<dbReference type="GO" id="GO:0005886">
    <property type="term" value="C:plasma membrane"/>
    <property type="evidence" value="ECO:0007669"/>
    <property type="project" value="UniProtKB-SubCell"/>
</dbReference>
<dbReference type="SFLD" id="SFLDS00003">
    <property type="entry name" value="Haloacid_Dehalogenase"/>
    <property type="match status" value="1"/>
</dbReference>
<evidence type="ECO:0000256" key="6">
    <source>
        <dbReference type="ARBA" id="ARBA00022967"/>
    </source>
</evidence>
<dbReference type="SUPFAM" id="SSF56784">
    <property type="entry name" value="HAD-like"/>
    <property type="match status" value="1"/>
</dbReference>
<keyword evidence="3" id="KW-0104">Cadmium</keyword>
<dbReference type="PATRIC" id="fig|1555112.3.peg.3420"/>
<dbReference type="InterPro" id="IPR023299">
    <property type="entry name" value="ATPase_P-typ_cyto_dom_N"/>
</dbReference>
<accession>A0A0K2SQ30</accession>
<feature type="domain" description="P-type ATPase A" evidence="12">
    <location>
        <begin position="126"/>
        <end position="226"/>
    </location>
</feature>
<dbReference type="Gene3D" id="2.70.150.10">
    <property type="entry name" value="Calcium-transporting ATPase, cytoplasmic transduction domain A"/>
    <property type="match status" value="1"/>
</dbReference>
<protein>
    <recommendedName>
        <fullName evidence="9">Cd(2+)-exporting ATPase</fullName>
        <ecNumber evidence="9">7.2.2.21</ecNumber>
    </recommendedName>
</protein>
<dbReference type="InterPro" id="IPR018303">
    <property type="entry name" value="ATPase_P-typ_P_site"/>
</dbReference>